<comment type="caution">
    <text evidence="10">The sequence shown here is derived from an EMBL/GenBank/DDBJ whole genome shotgun (WGS) entry which is preliminary data.</text>
</comment>
<keyword evidence="11" id="KW-1185">Reference proteome</keyword>
<dbReference type="Gene3D" id="1.10.3720.10">
    <property type="entry name" value="MetI-like"/>
    <property type="match status" value="1"/>
</dbReference>
<dbReference type="CDD" id="cd13619">
    <property type="entry name" value="PBP2_GlnP"/>
    <property type="match status" value="1"/>
</dbReference>
<dbReference type="CDD" id="cd06261">
    <property type="entry name" value="TM_PBP2"/>
    <property type="match status" value="1"/>
</dbReference>
<dbReference type="InterPro" id="IPR001638">
    <property type="entry name" value="Solute-binding_3/MltF_N"/>
</dbReference>
<dbReference type="Pfam" id="PF00528">
    <property type="entry name" value="BPD_transp_1"/>
    <property type="match status" value="1"/>
</dbReference>
<feature type="transmembrane region" description="Helical" evidence="8">
    <location>
        <begin position="578"/>
        <end position="599"/>
    </location>
</feature>
<evidence type="ECO:0000256" key="8">
    <source>
        <dbReference type="RuleBase" id="RU363032"/>
    </source>
</evidence>
<evidence type="ECO:0000256" key="1">
    <source>
        <dbReference type="ARBA" id="ARBA00004651"/>
    </source>
</evidence>
<reference evidence="10" key="1">
    <citation type="submission" date="2008-03" db="EMBL/GenBank/DDBJ databases">
        <authorList>
            <person name="Fulton L."/>
            <person name="Clifton S."/>
            <person name="Fulton B."/>
            <person name="Xu J."/>
            <person name="Minx P."/>
            <person name="Pepin K.H."/>
            <person name="Johnson M."/>
            <person name="Thiruvilangam P."/>
            <person name="Bhonagiri V."/>
            <person name="Nash W.E."/>
            <person name="Mardis E.R."/>
            <person name="Wilson R.K."/>
        </authorList>
    </citation>
    <scope>NUCLEOTIDE SEQUENCE</scope>
    <source>
        <strain evidence="10">ATCC BAA-102</strain>
    </source>
</reference>
<dbReference type="InterPro" id="IPR000515">
    <property type="entry name" value="MetI-like"/>
</dbReference>
<dbReference type="EMBL" id="ABJK02000022">
    <property type="protein sequence ID" value="EDT46715.1"/>
    <property type="molecule type" value="Genomic_DNA"/>
</dbReference>
<feature type="transmembrane region" description="Helical" evidence="8">
    <location>
        <begin position="716"/>
        <end position="735"/>
    </location>
</feature>
<dbReference type="SUPFAM" id="SSF53850">
    <property type="entry name" value="Periplasmic binding protein-like II"/>
    <property type="match status" value="2"/>
</dbReference>
<gene>
    <name evidence="10" type="ORF">STRINF_01719</name>
</gene>
<reference evidence="10" key="2">
    <citation type="submission" date="2013-09" db="EMBL/GenBank/DDBJ databases">
        <title>Draft genome sequence of Streptococcus infantarius subsp. infantarius ATCC BAA-102.</title>
        <authorList>
            <person name="Sudarsanam P."/>
            <person name="Ley R."/>
            <person name="Guruge J."/>
            <person name="Turnbaugh P.J."/>
            <person name="Mahowald M."/>
            <person name="Liep D."/>
            <person name="Gordon J."/>
        </authorList>
    </citation>
    <scope>NUCLEOTIDE SEQUENCE</scope>
    <source>
        <strain evidence="10">ATCC BAA-102</strain>
    </source>
</reference>
<organism evidence="10 11">
    <name type="scientific">Streptococcus infantarius subsp. infantarius ATCC BAA-102</name>
    <dbReference type="NCBI Taxonomy" id="471872"/>
    <lineage>
        <taxon>Bacteria</taxon>
        <taxon>Bacillati</taxon>
        <taxon>Bacillota</taxon>
        <taxon>Bacilli</taxon>
        <taxon>Lactobacillales</taxon>
        <taxon>Streptococcaceae</taxon>
        <taxon>Streptococcus</taxon>
    </lineage>
</organism>
<keyword evidence="7 8" id="KW-0472">Membrane</keyword>
<evidence type="ECO:0000256" key="4">
    <source>
        <dbReference type="ARBA" id="ARBA00022692"/>
    </source>
</evidence>
<feature type="transmembrane region" description="Helical" evidence="8">
    <location>
        <begin position="544"/>
        <end position="566"/>
    </location>
</feature>
<keyword evidence="2 8" id="KW-0813">Transport</keyword>
<evidence type="ECO:0000256" key="7">
    <source>
        <dbReference type="ARBA" id="ARBA00023136"/>
    </source>
</evidence>
<dbReference type="SUPFAM" id="SSF161098">
    <property type="entry name" value="MetI-like"/>
    <property type="match status" value="1"/>
</dbReference>
<keyword evidence="6 8" id="KW-1133">Transmembrane helix</keyword>
<keyword evidence="4 8" id="KW-0812">Transmembrane</keyword>
<evidence type="ECO:0000313" key="11">
    <source>
        <dbReference type="Proteomes" id="UP000005602"/>
    </source>
</evidence>
<dbReference type="InterPro" id="IPR035906">
    <property type="entry name" value="MetI-like_sf"/>
</dbReference>
<dbReference type="InterPro" id="IPR001320">
    <property type="entry name" value="Iontro_rcpt_C"/>
</dbReference>
<accession>A0ABP2DEV9</accession>
<dbReference type="SMART" id="SM00079">
    <property type="entry name" value="PBPe"/>
    <property type="match status" value="1"/>
</dbReference>
<dbReference type="PANTHER" id="PTHR35936">
    <property type="entry name" value="MEMBRANE-BOUND LYTIC MUREIN TRANSGLYCOSYLASE F"/>
    <property type="match status" value="1"/>
</dbReference>
<feature type="domain" description="ABC transmembrane type-1" evidence="9">
    <location>
        <begin position="540"/>
        <end position="735"/>
    </location>
</feature>
<comment type="similarity">
    <text evidence="8">Belongs to the binding-protein-dependent transport system permease family.</text>
</comment>
<evidence type="ECO:0000259" key="9">
    <source>
        <dbReference type="PROSITE" id="PS50928"/>
    </source>
</evidence>
<dbReference type="NCBIfam" id="TIGR01726">
    <property type="entry name" value="HEQRo_perm_3TM"/>
    <property type="match status" value="1"/>
</dbReference>
<evidence type="ECO:0000256" key="5">
    <source>
        <dbReference type="ARBA" id="ARBA00022729"/>
    </source>
</evidence>
<comment type="subcellular location">
    <subcellularLocation>
        <location evidence="1 8">Cell membrane</location>
        <topology evidence="1 8">Multi-pass membrane protein</topology>
    </subcellularLocation>
</comment>
<evidence type="ECO:0000313" key="10">
    <source>
        <dbReference type="EMBL" id="EDT46715.1"/>
    </source>
</evidence>
<dbReference type="Pfam" id="PF00497">
    <property type="entry name" value="SBP_bac_3"/>
    <property type="match status" value="2"/>
</dbReference>
<protein>
    <submittedName>
        <fullName evidence="10">Lysine-arginine-ornithine-binding periplasmic protein</fullName>
    </submittedName>
</protein>
<evidence type="ECO:0000256" key="3">
    <source>
        <dbReference type="ARBA" id="ARBA00022475"/>
    </source>
</evidence>
<evidence type="ECO:0000256" key="6">
    <source>
        <dbReference type="ARBA" id="ARBA00022989"/>
    </source>
</evidence>
<dbReference type="PROSITE" id="PS50928">
    <property type="entry name" value="ABC_TM1"/>
    <property type="match status" value="1"/>
</dbReference>
<keyword evidence="5" id="KW-0732">Signal</keyword>
<dbReference type="Gene3D" id="3.40.190.10">
    <property type="entry name" value="Periplasmic binding protein-like II"/>
    <property type="match status" value="4"/>
</dbReference>
<dbReference type="SMART" id="SM00062">
    <property type="entry name" value="PBPb"/>
    <property type="match status" value="2"/>
</dbReference>
<keyword evidence="3" id="KW-1003">Cell membrane</keyword>
<dbReference type="PANTHER" id="PTHR35936:SF17">
    <property type="entry name" value="ARGININE-BINDING EXTRACELLULAR PROTEIN ARTP"/>
    <property type="match status" value="1"/>
</dbReference>
<proteinExistence type="inferred from homology"/>
<name>A0ABP2DEV9_9STRE</name>
<evidence type="ECO:0000256" key="2">
    <source>
        <dbReference type="ARBA" id="ARBA00022448"/>
    </source>
</evidence>
<dbReference type="Proteomes" id="UP000005602">
    <property type="component" value="Unassembled WGS sequence"/>
</dbReference>
<sequence>MQSIQKETYMKHKLKAIMLAMVSAIFVFGVDAKADTISIVSDTAYAPFEFKDSDQTYKGIDVDIINEVANREGWDIDMTFPGFDAAVNAVQAGQADALMAGTTVTEARKKVFTFSDTYYDTAVVVYTRSDAKVSNYKQLSGKTVGVKNGTAAQAFLKENQKKYGYKIKTFDTSDLMNNSLDAGSVYAAMDDQPVVQYAISQGKNYAINIDGEKVGSFAFAVKKGSKYEYLIDEFNHALAEMKKDGTYDAIMAKWLGDSEKSDDKSSIVASSSLKLTGDASAKATPVKSTYKIVMDSSFAPFEYQNDSGKYEGIDVDLIKAIAEQQGFNIEISNPGFDAALNAVQASQADGVMAGMSITDARKEIFNFSDPYYTSNILLAVKKGSSVKSYEDLNGKTVGAKNGTSSYTWLSEHAAQYGYTLRAFDEASTMYDSLNSGSINALMDDEAVLRYAIKQGRNFETPVDGEKSGEYGFAVNKGANPELLEMFNNGLAALVKSGEYDKIVSKYLGSSDDKKSTSSSVDETTIWGLIKNNYSQLLSGLGTTLSLTLISFAIAMVIGIIFGMMAVAPNKVLRTISAVFVDVVRGIPLMIVAAFIFWGIPNLIESMTGHQSPINDFLAATIALSLNAGAYIAEIVRGGIEAVPKGQMEASRSLGISYGKTMKKVILPQAVRVMLPNFINQFVISLKDTTIVSAIGLVELFQTGKIIIARNYQSFRMYAILAIIYLVIITLLTRLAKRLEKRLK</sequence>
<dbReference type="InterPro" id="IPR010065">
    <property type="entry name" value="AA_ABC_transptr_permease_3TM"/>
</dbReference>